<dbReference type="InterPro" id="IPR027417">
    <property type="entry name" value="P-loop_NTPase"/>
</dbReference>
<feature type="binding site" evidence="15">
    <location>
        <begin position="41"/>
        <end position="48"/>
    </location>
    <ligand>
        <name>ATP</name>
        <dbReference type="ChEBI" id="CHEBI:30616"/>
    </ligand>
</feature>
<dbReference type="Pfam" id="PF13361">
    <property type="entry name" value="UvrD_C"/>
    <property type="match status" value="1"/>
</dbReference>
<dbReference type="EMBL" id="JBITLV010000005">
    <property type="protein sequence ID" value="MFI7588435.1"/>
    <property type="molecule type" value="Genomic_DNA"/>
</dbReference>
<dbReference type="Gene3D" id="1.10.10.160">
    <property type="match status" value="1"/>
</dbReference>
<dbReference type="GO" id="GO:0004386">
    <property type="term" value="F:helicase activity"/>
    <property type="evidence" value="ECO:0007669"/>
    <property type="project" value="UniProtKB-KW"/>
</dbReference>
<evidence type="ECO:0000256" key="5">
    <source>
        <dbReference type="ARBA" id="ARBA00022801"/>
    </source>
</evidence>
<evidence type="ECO:0000256" key="15">
    <source>
        <dbReference type="PROSITE-ProRule" id="PRU00560"/>
    </source>
</evidence>
<dbReference type="Pfam" id="PF12705">
    <property type="entry name" value="PDDEXK_1"/>
    <property type="match status" value="1"/>
</dbReference>
<evidence type="ECO:0000256" key="11">
    <source>
        <dbReference type="ARBA" id="ARBA00023235"/>
    </source>
</evidence>
<evidence type="ECO:0000256" key="14">
    <source>
        <dbReference type="ARBA" id="ARBA00048988"/>
    </source>
</evidence>
<evidence type="ECO:0000313" key="19">
    <source>
        <dbReference type="Proteomes" id="UP001612915"/>
    </source>
</evidence>
<feature type="domain" description="UvrD-like helicase ATP-binding" evidence="16">
    <location>
        <begin position="20"/>
        <end position="325"/>
    </location>
</feature>
<evidence type="ECO:0000256" key="9">
    <source>
        <dbReference type="ARBA" id="ARBA00023125"/>
    </source>
</evidence>
<keyword evidence="2" id="KW-0540">Nuclease</keyword>
<evidence type="ECO:0000256" key="12">
    <source>
        <dbReference type="ARBA" id="ARBA00034617"/>
    </source>
</evidence>
<dbReference type="Gene3D" id="3.40.50.300">
    <property type="entry name" value="P-loop containing nucleotide triphosphate hydrolases"/>
    <property type="match status" value="2"/>
</dbReference>
<evidence type="ECO:0000256" key="3">
    <source>
        <dbReference type="ARBA" id="ARBA00022741"/>
    </source>
</evidence>
<dbReference type="PANTHER" id="PTHR11070:SF59">
    <property type="entry name" value="DNA 3'-5' HELICASE"/>
    <property type="match status" value="1"/>
</dbReference>
<evidence type="ECO:0000256" key="4">
    <source>
        <dbReference type="ARBA" id="ARBA00022763"/>
    </source>
</evidence>
<dbReference type="Gene3D" id="3.90.320.10">
    <property type="match status" value="1"/>
</dbReference>
<evidence type="ECO:0000256" key="6">
    <source>
        <dbReference type="ARBA" id="ARBA00022806"/>
    </source>
</evidence>
<dbReference type="Proteomes" id="UP001612915">
    <property type="component" value="Unassembled WGS sequence"/>
</dbReference>
<dbReference type="Gene3D" id="1.10.486.10">
    <property type="entry name" value="PCRA, domain 4"/>
    <property type="match status" value="1"/>
</dbReference>
<evidence type="ECO:0000256" key="13">
    <source>
        <dbReference type="ARBA" id="ARBA00034808"/>
    </source>
</evidence>
<dbReference type="PROSITE" id="PS51198">
    <property type="entry name" value="UVRD_HELICASE_ATP_BIND"/>
    <property type="match status" value="1"/>
</dbReference>
<dbReference type="SUPFAM" id="SSF52540">
    <property type="entry name" value="P-loop containing nucleoside triphosphate hydrolases"/>
    <property type="match status" value="1"/>
</dbReference>
<comment type="catalytic activity">
    <reaction evidence="14">
        <text>ATP + H2O = ADP + phosphate + H(+)</text>
        <dbReference type="Rhea" id="RHEA:13065"/>
        <dbReference type="ChEBI" id="CHEBI:15377"/>
        <dbReference type="ChEBI" id="CHEBI:15378"/>
        <dbReference type="ChEBI" id="CHEBI:30616"/>
        <dbReference type="ChEBI" id="CHEBI:43474"/>
        <dbReference type="ChEBI" id="CHEBI:456216"/>
        <dbReference type="EC" id="5.6.2.4"/>
    </reaction>
</comment>
<protein>
    <recommendedName>
        <fullName evidence="13">DNA 3'-5' helicase</fullName>
        <ecNumber evidence="13">5.6.2.4</ecNumber>
    </recommendedName>
</protein>
<dbReference type="InterPro" id="IPR013986">
    <property type="entry name" value="DExx_box_DNA_helicase_dom_sf"/>
</dbReference>
<comment type="caution">
    <text evidence="18">The sequence shown here is derived from an EMBL/GenBank/DDBJ whole genome shotgun (WGS) entry which is preliminary data.</text>
</comment>
<dbReference type="InterPro" id="IPR014017">
    <property type="entry name" value="DNA_helicase_UvrD-like_C"/>
</dbReference>
<evidence type="ECO:0000256" key="2">
    <source>
        <dbReference type="ARBA" id="ARBA00022722"/>
    </source>
</evidence>
<evidence type="ECO:0000259" key="17">
    <source>
        <dbReference type="PROSITE" id="PS51217"/>
    </source>
</evidence>
<evidence type="ECO:0000256" key="8">
    <source>
        <dbReference type="ARBA" id="ARBA00022840"/>
    </source>
</evidence>
<evidence type="ECO:0000256" key="7">
    <source>
        <dbReference type="ARBA" id="ARBA00022839"/>
    </source>
</evidence>
<dbReference type="RefSeq" id="WP_398282072.1">
    <property type="nucleotide sequence ID" value="NZ_JBITLV010000005.1"/>
</dbReference>
<evidence type="ECO:0000256" key="1">
    <source>
        <dbReference type="ARBA" id="ARBA00009922"/>
    </source>
</evidence>
<keyword evidence="11" id="KW-0413">Isomerase</keyword>
<keyword evidence="5 15" id="KW-0378">Hydrolase</keyword>
<evidence type="ECO:0000313" key="18">
    <source>
        <dbReference type="EMBL" id="MFI7588435.1"/>
    </source>
</evidence>
<evidence type="ECO:0000259" key="16">
    <source>
        <dbReference type="PROSITE" id="PS51198"/>
    </source>
</evidence>
<keyword evidence="9" id="KW-0238">DNA-binding</keyword>
<dbReference type="InterPro" id="IPR038726">
    <property type="entry name" value="PDDEXK_AddAB-type"/>
</dbReference>
<keyword evidence="4" id="KW-0227">DNA damage</keyword>
<comment type="similarity">
    <text evidence="1">Belongs to the helicase family. UvrD subfamily.</text>
</comment>
<dbReference type="InterPro" id="IPR014016">
    <property type="entry name" value="UvrD-like_ATP-bd"/>
</dbReference>
<keyword evidence="3 15" id="KW-0547">Nucleotide-binding</keyword>
<dbReference type="Pfam" id="PF00580">
    <property type="entry name" value="UvrD-helicase"/>
    <property type="match status" value="1"/>
</dbReference>
<keyword evidence="6 15" id="KW-0347">Helicase</keyword>
<proteinExistence type="inferred from homology"/>
<keyword evidence="19" id="KW-1185">Reference proteome</keyword>
<gene>
    <name evidence="18" type="ORF">ACIB24_15300</name>
</gene>
<reference evidence="18 19" key="1">
    <citation type="submission" date="2024-10" db="EMBL/GenBank/DDBJ databases">
        <title>The Natural Products Discovery Center: Release of the First 8490 Sequenced Strains for Exploring Actinobacteria Biosynthetic Diversity.</title>
        <authorList>
            <person name="Kalkreuter E."/>
            <person name="Kautsar S.A."/>
            <person name="Yang D."/>
            <person name="Bader C.D."/>
            <person name="Teijaro C.N."/>
            <person name="Fluegel L."/>
            <person name="Davis C.M."/>
            <person name="Simpson J.R."/>
            <person name="Lauterbach L."/>
            <person name="Steele A.D."/>
            <person name="Gui C."/>
            <person name="Meng S."/>
            <person name="Li G."/>
            <person name="Viehrig K."/>
            <person name="Ye F."/>
            <person name="Su P."/>
            <person name="Kiefer A.F."/>
            <person name="Nichols A."/>
            <person name="Cepeda A.J."/>
            <person name="Yan W."/>
            <person name="Fan B."/>
            <person name="Jiang Y."/>
            <person name="Adhikari A."/>
            <person name="Zheng C.-J."/>
            <person name="Schuster L."/>
            <person name="Cowan T.M."/>
            <person name="Smanski M.J."/>
            <person name="Chevrette M.G."/>
            <person name="De Carvalho L.P.S."/>
            <person name="Shen B."/>
        </authorList>
    </citation>
    <scope>NUCLEOTIDE SEQUENCE [LARGE SCALE GENOMIC DNA]</scope>
    <source>
        <strain evidence="18 19">NPDC049639</strain>
    </source>
</reference>
<dbReference type="PROSITE" id="PS51217">
    <property type="entry name" value="UVRD_HELICASE_CTER"/>
    <property type="match status" value="1"/>
</dbReference>
<dbReference type="InterPro" id="IPR011604">
    <property type="entry name" value="PDDEXK-like_dom_sf"/>
</dbReference>
<keyword evidence="8 15" id="KW-0067">ATP-binding</keyword>
<dbReference type="PANTHER" id="PTHR11070">
    <property type="entry name" value="UVRD / RECB / PCRA DNA HELICASE FAMILY MEMBER"/>
    <property type="match status" value="1"/>
</dbReference>
<evidence type="ECO:0000256" key="10">
    <source>
        <dbReference type="ARBA" id="ARBA00023204"/>
    </source>
</evidence>
<dbReference type="EC" id="5.6.2.4" evidence="13"/>
<keyword evidence="10" id="KW-0234">DNA repair</keyword>
<feature type="domain" description="UvrD-like helicase C-terminal" evidence="17">
    <location>
        <begin position="325"/>
        <end position="635"/>
    </location>
</feature>
<sequence>MPSSVRLLPPPPVAGDRLELDDDQRLVVDRRQGSGPVVLLGAPGTGKTTTLVEAAAARVVRDGVQPGSVLALAPTRQAAARLRDLLSARIGGTVREPVARTPHSYAFGVLRRARVLAGEPPPQLISGPEQDRMLAELLAGHADGAVPGPRWPDPVDEHVLTLRGFRGELRDLMMRAVERGITPEGLADLGRRFGRPDWPAAAQVLAEYLDVTALATPGAYDPAGIVDEAAALLAADRELLHAELAERQLIVVDDAQELTAATVRLLRLLAGGGRDLLLAGDPDAATQGFRGASPRFLGDAPELFSVDGEPAPVVGLGSGTGHRQGPVLRAVARRVAERIASAGAVRHRAAAPDPEVCDERCAVRILASPAREAAYIAQYLRRAHLERGVGWARMAVIARSTKDTAPVRRALAAAGVPVALPPTEVPVRDEPAVVPLRHTLRAVLHPATLDPDTAAELLAGPFGGADAIAMRRLRQALRARELARGGERGSDPLLVESILATAADADSLDDDPMLDPVLAPVRRVAAVLAAGQAALGPGASAETVLWALWSATGLAEPWQRLALSGGVAGRRADRDLDAVMALFEAASRFVDRFPKAGPAPFLEYLEGQEVPADTLADRAPAGQAVALLTAQAAAGLEWDVVVVTGVHEGAWPDLRLRGSLLGAQRLVDVSDGRGGPSTPGAEDFVAQRRAVLDDELRLFHVAVSRARRELLVTAVRSDDLMPSPFVDLVDPDGADDDLRPLADVPDGLTLPALVARLRAVVVDDDASDRRRGAAARQLARLAAAGVPGADPQDWWGLAPLTVDAPLRGPGEQVSISPSQVEQYQRCALRWLLEQSGGRRPSSSAQELGNLVHELAEEVPDGDRATLLALLEERFDRLGLGSGWVADAEKARARQMVEKLAQYVAKSKAAGRELVATERAVQVDVGRARINGLVDRLERDPEGLLVVVDLKTGKSAPTKAEVARHAQLGVYQLAVEEGGFELLPGEADSGGAALVQLGGSQKSVSVQEQPPLTRDPDPGWARDLVLEVADGMAGSQFAARNNSMCRVCSLRRACPVQTEGRQVTE</sequence>
<organism evidence="18 19">
    <name type="scientific">Spongisporangium articulatum</name>
    <dbReference type="NCBI Taxonomy" id="3362603"/>
    <lineage>
        <taxon>Bacteria</taxon>
        <taxon>Bacillati</taxon>
        <taxon>Actinomycetota</taxon>
        <taxon>Actinomycetes</taxon>
        <taxon>Kineosporiales</taxon>
        <taxon>Kineosporiaceae</taxon>
        <taxon>Spongisporangium</taxon>
    </lineage>
</organism>
<keyword evidence="7" id="KW-0269">Exonuclease</keyword>
<name>A0ABW8APX5_9ACTN</name>
<accession>A0ABW8APX5</accession>
<comment type="catalytic activity">
    <reaction evidence="12">
        <text>Couples ATP hydrolysis with the unwinding of duplex DNA by translocating in the 3'-5' direction.</text>
        <dbReference type="EC" id="5.6.2.4"/>
    </reaction>
</comment>
<dbReference type="InterPro" id="IPR000212">
    <property type="entry name" value="DNA_helicase_UvrD/REP"/>
</dbReference>